<dbReference type="Gene3D" id="3.30.1490.20">
    <property type="entry name" value="ATP-grasp fold, A domain"/>
    <property type="match status" value="1"/>
</dbReference>
<feature type="non-terminal residue" evidence="3">
    <location>
        <position position="261"/>
    </location>
</feature>
<organism evidence="3">
    <name type="scientific">marine metagenome</name>
    <dbReference type="NCBI Taxonomy" id="408172"/>
    <lineage>
        <taxon>unclassified sequences</taxon>
        <taxon>metagenomes</taxon>
        <taxon>ecological metagenomes</taxon>
    </lineage>
</organism>
<evidence type="ECO:0000313" key="3">
    <source>
        <dbReference type="EMBL" id="SVD60874.1"/>
    </source>
</evidence>
<proteinExistence type="predicted"/>
<feature type="domain" description="ATP-grasp fold PylC-type" evidence="1">
    <location>
        <begin position="108"/>
        <end position="260"/>
    </location>
</feature>
<evidence type="ECO:0000259" key="1">
    <source>
        <dbReference type="Pfam" id="PF02655"/>
    </source>
</evidence>
<dbReference type="Gene3D" id="3.40.50.20">
    <property type="match status" value="1"/>
</dbReference>
<dbReference type="AlphaFoldDB" id="A0A382WQK5"/>
<reference evidence="3" key="1">
    <citation type="submission" date="2018-05" db="EMBL/GenBank/DDBJ databases">
        <authorList>
            <person name="Lanie J.A."/>
            <person name="Ng W.-L."/>
            <person name="Kazmierczak K.M."/>
            <person name="Andrzejewski T.M."/>
            <person name="Davidsen T.M."/>
            <person name="Wayne K.J."/>
            <person name="Tettelin H."/>
            <person name="Glass J.I."/>
            <person name="Rusch D."/>
            <person name="Podicherti R."/>
            <person name="Tsui H.-C.T."/>
            <person name="Winkler M.E."/>
        </authorList>
    </citation>
    <scope>NUCLEOTIDE SEQUENCE</scope>
</reference>
<dbReference type="GO" id="GO:0046872">
    <property type="term" value="F:metal ion binding"/>
    <property type="evidence" value="ECO:0007669"/>
    <property type="project" value="InterPro"/>
</dbReference>
<sequence>MKRILVTAIGGDVSQSVAQCLRGYDEDMLLIGTDIHDKHGGNLFVDEFLTVPSAKDPDYVHAISDIVESKNIDATIPLNETELRVLVDVSQDLKVIQCGRDIVNAGLDKLTTIESLKSFGIDVPWTINADTEKALDFPCIIKPRFSSGSSSIFIVNSDAEAEFFSNRYSECVFQELLEPSYKEITCGLYRTEDGRIESIQFERLLARGLTGWAKVVNNREVEELLTIIAEKWHLRGSINVQLRITEKGPMVFEINPRFSST</sequence>
<dbReference type="EMBL" id="UINC01161589">
    <property type="protein sequence ID" value="SVD60874.1"/>
    <property type="molecule type" value="Genomic_DNA"/>
</dbReference>
<dbReference type="Pfam" id="PF02655">
    <property type="entry name" value="ATP-grasp_3"/>
    <property type="match status" value="1"/>
</dbReference>
<dbReference type="Pfam" id="PF21360">
    <property type="entry name" value="PylC-like_N"/>
    <property type="match status" value="1"/>
</dbReference>
<dbReference type="Gene3D" id="3.30.470.20">
    <property type="entry name" value="ATP-grasp fold, B domain"/>
    <property type="match status" value="1"/>
</dbReference>
<dbReference type="GO" id="GO:0005524">
    <property type="term" value="F:ATP binding"/>
    <property type="evidence" value="ECO:0007669"/>
    <property type="project" value="InterPro"/>
</dbReference>
<name>A0A382WQK5_9ZZZZ</name>
<dbReference type="SUPFAM" id="SSF56059">
    <property type="entry name" value="Glutathione synthetase ATP-binding domain-like"/>
    <property type="match status" value="1"/>
</dbReference>
<gene>
    <name evidence="3" type="ORF">METZ01_LOCUS413728</name>
</gene>
<protein>
    <submittedName>
        <fullName evidence="3">Uncharacterized protein</fullName>
    </submittedName>
</protein>
<evidence type="ECO:0000259" key="2">
    <source>
        <dbReference type="Pfam" id="PF21360"/>
    </source>
</evidence>
<accession>A0A382WQK5</accession>
<dbReference type="InterPro" id="IPR013815">
    <property type="entry name" value="ATP_grasp_subdomain_1"/>
</dbReference>
<dbReference type="InterPro" id="IPR003806">
    <property type="entry name" value="ATP-grasp_PylC-type"/>
</dbReference>
<dbReference type="InterPro" id="IPR048764">
    <property type="entry name" value="PylC_N"/>
</dbReference>
<feature type="domain" description="PylC N-terminal" evidence="2">
    <location>
        <begin position="28"/>
        <end position="93"/>
    </location>
</feature>